<evidence type="ECO:0000256" key="1">
    <source>
        <dbReference type="SAM" id="Phobius"/>
    </source>
</evidence>
<reference evidence="2 3" key="1">
    <citation type="submission" date="2019-11" db="EMBL/GenBank/DDBJ databases">
        <title>Draft genome sequence of 12 host-associated Lactobacillus reuteri rodent strains.</title>
        <authorList>
            <person name="Zhang S."/>
            <person name="Ozcam M."/>
            <person name="Van Pijkeren J.P."/>
        </authorList>
    </citation>
    <scope>NUCLEOTIDE SEQUENCE [LARGE SCALE GENOMIC DNA]</scope>
    <source>
        <strain evidence="2 3">CR</strain>
    </source>
</reference>
<accession>A0A7X2G4F2</accession>
<gene>
    <name evidence="2" type="ORF">GIX77_00905</name>
</gene>
<dbReference type="RefSeq" id="WP_153702569.1">
    <property type="nucleotide sequence ID" value="NZ_WJMX01000001.1"/>
</dbReference>
<keyword evidence="1" id="KW-0472">Membrane</keyword>
<organism evidence="2 3">
    <name type="scientific">Limosilactobacillus reuteri</name>
    <name type="common">Lactobacillus reuteri</name>
    <dbReference type="NCBI Taxonomy" id="1598"/>
    <lineage>
        <taxon>Bacteria</taxon>
        <taxon>Bacillati</taxon>
        <taxon>Bacillota</taxon>
        <taxon>Bacilli</taxon>
        <taxon>Lactobacillales</taxon>
        <taxon>Lactobacillaceae</taxon>
        <taxon>Limosilactobacillus</taxon>
    </lineage>
</organism>
<feature type="transmembrane region" description="Helical" evidence="1">
    <location>
        <begin position="6"/>
        <end position="28"/>
    </location>
</feature>
<sequence>MKKWLIILGIIFVVQIPFNLHYHAYYYATHMKTDGDKYYRFAPLLGNNYLPQSYVPGYKVEHIDLREVTKNVVTKTNVLTHKDKIEINPQFANYYPSKHQNDFYTITFSNDGKAEPDEELKNLPNNTKQKAYASLNRFNQTLKEHSRRPILNLQWLWNVWYRVSN</sequence>
<proteinExistence type="predicted"/>
<evidence type="ECO:0000313" key="3">
    <source>
        <dbReference type="Proteomes" id="UP000470878"/>
    </source>
</evidence>
<keyword evidence="1" id="KW-0812">Transmembrane</keyword>
<dbReference type="AlphaFoldDB" id="A0A7X2G4F2"/>
<comment type="caution">
    <text evidence="2">The sequence shown here is derived from an EMBL/GenBank/DDBJ whole genome shotgun (WGS) entry which is preliminary data.</text>
</comment>
<protein>
    <submittedName>
        <fullName evidence="2">Uncharacterized protein</fullName>
    </submittedName>
</protein>
<dbReference type="Proteomes" id="UP000470878">
    <property type="component" value="Unassembled WGS sequence"/>
</dbReference>
<name>A0A7X2G4F2_LIMRT</name>
<evidence type="ECO:0000313" key="2">
    <source>
        <dbReference type="EMBL" id="MRH79349.1"/>
    </source>
</evidence>
<keyword evidence="1" id="KW-1133">Transmembrane helix</keyword>
<dbReference type="EMBL" id="WJMX01000001">
    <property type="protein sequence ID" value="MRH79349.1"/>
    <property type="molecule type" value="Genomic_DNA"/>
</dbReference>